<protein>
    <submittedName>
        <fullName evidence="1">Uncharacterized protein</fullName>
    </submittedName>
</protein>
<name>A0A0E9S7P5_ANGAN</name>
<evidence type="ECO:0000313" key="1">
    <source>
        <dbReference type="EMBL" id="JAH37266.1"/>
    </source>
</evidence>
<sequence>MWTGFLKVLKACLATFWIREVMLSRGIVSALLVGYMERWSFLIKHAASHSCCTTVLYLYVFHPLRLNNNHEYVYI</sequence>
<dbReference type="AlphaFoldDB" id="A0A0E9S7P5"/>
<accession>A0A0E9S7P5</accession>
<reference evidence="1" key="1">
    <citation type="submission" date="2014-11" db="EMBL/GenBank/DDBJ databases">
        <authorList>
            <person name="Amaro Gonzalez C."/>
        </authorList>
    </citation>
    <scope>NUCLEOTIDE SEQUENCE</scope>
</reference>
<proteinExistence type="predicted"/>
<organism evidence="1">
    <name type="scientific">Anguilla anguilla</name>
    <name type="common">European freshwater eel</name>
    <name type="synonym">Muraena anguilla</name>
    <dbReference type="NCBI Taxonomy" id="7936"/>
    <lineage>
        <taxon>Eukaryota</taxon>
        <taxon>Metazoa</taxon>
        <taxon>Chordata</taxon>
        <taxon>Craniata</taxon>
        <taxon>Vertebrata</taxon>
        <taxon>Euteleostomi</taxon>
        <taxon>Actinopterygii</taxon>
        <taxon>Neopterygii</taxon>
        <taxon>Teleostei</taxon>
        <taxon>Anguilliformes</taxon>
        <taxon>Anguillidae</taxon>
        <taxon>Anguilla</taxon>
    </lineage>
</organism>
<dbReference type="EMBL" id="GBXM01071311">
    <property type="protein sequence ID" value="JAH37266.1"/>
    <property type="molecule type" value="Transcribed_RNA"/>
</dbReference>
<reference evidence="1" key="2">
    <citation type="journal article" date="2015" name="Fish Shellfish Immunol.">
        <title>Early steps in the European eel (Anguilla anguilla)-Vibrio vulnificus interaction in the gills: Role of the RtxA13 toxin.</title>
        <authorList>
            <person name="Callol A."/>
            <person name="Pajuelo D."/>
            <person name="Ebbesson L."/>
            <person name="Teles M."/>
            <person name="MacKenzie S."/>
            <person name="Amaro C."/>
        </authorList>
    </citation>
    <scope>NUCLEOTIDE SEQUENCE</scope>
</reference>